<proteinExistence type="predicted"/>
<name>A0A813QKN6_9BILA</name>
<evidence type="ECO:0000256" key="2">
    <source>
        <dbReference type="SAM" id="Phobius"/>
    </source>
</evidence>
<feature type="transmembrane region" description="Helical" evidence="2">
    <location>
        <begin position="226"/>
        <end position="250"/>
    </location>
</feature>
<comment type="caution">
    <text evidence="5">The sequence shown here is derived from an EMBL/GenBank/DDBJ whole genome shotgun (WGS) entry which is preliminary data.</text>
</comment>
<feature type="chain" id="PRO_5033047783" description="C-type lectin domain-containing protein" evidence="3">
    <location>
        <begin position="23"/>
        <end position="507"/>
    </location>
</feature>
<dbReference type="InterPro" id="IPR016186">
    <property type="entry name" value="C-type_lectin-like/link_sf"/>
</dbReference>
<feature type="transmembrane region" description="Helical" evidence="2">
    <location>
        <begin position="334"/>
        <end position="357"/>
    </location>
</feature>
<keyword evidence="2" id="KW-1133">Transmembrane helix</keyword>
<feature type="transmembrane region" description="Helical" evidence="2">
    <location>
        <begin position="293"/>
        <end position="322"/>
    </location>
</feature>
<dbReference type="CDD" id="cd00037">
    <property type="entry name" value="CLECT"/>
    <property type="match status" value="1"/>
</dbReference>
<dbReference type="AlphaFoldDB" id="A0A813QKN6"/>
<protein>
    <recommendedName>
        <fullName evidence="4">C-type lectin domain-containing protein</fullName>
    </recommendedName>
</protein>
<keyword evidence="2" id="KW-0812">Transmembrane</keyword>
<evidence type="ECO:0000256" key="1">
    <source>
        <dbReference type="SAM" id="MobiDB-lite"/>
    </source>
</evidence>
<evidence type="ECO:0000256" key="3">
    <source>
        <dbReference type="SAM" id="SignalP"/>
    </source>
</evidence>
<feature type="transmembrane region" description="Helical" evidence="2">
    <location>
        <begin position="196"/>
        <end position="217"/>
    </location>
</feature>
<dbReference type="InterPro" id="IPR016187">
    <property type="entry name" value="CTDL_fold"/>
</dbReference>
<dbReference type="Proteomes" id="UP000663845">
    <property type="component" value="Unassembled WGS sequence"/>
</dbReference>
<evidence type="ECO:0000313" key="6">
    <source>
        <dbReference type="Proteomes" id="UP000663845"/>
    </source>
</evidence>
<dbReference type="SUPFAM" id="SSF56436">
    <property type="entry name" value="C-type lectin-like"/>
    <property type="match status" value="1"/>
</dbReference>
<gene>
    <name evidence="5" type="ORF">JYZ213_LOCUS3497</name>
</gene>
<keyword evidence="3" id="KW-0732">Signal</keyword>
<feature type="signal peptide" evidence="3">
    <location>
        <begin position="1"/>
        <end position="22"/>
    </location>
</feature>
<dbReference type="InterPro" id="IPR001304">
    <property type="entry name" value="C-type_lectin-like"/>
</dbReference>
<feature type="region of interest" description="Disordered" evidence="1">
    <location>
        <begin position="393"/>
        <end position="412"/>
    </location>
</feature>
<feature type="domain" description="C-type lectin" evidence="4">
    <location>
        <begin position="33"/>
        <end position="154"/>
    </location>
</feature>
<dbReference type="Gene3D" id="3.10.100.10">
    <property type="entry name" value="Mannose-Binding Protein A, subunit A"/>
    <property type="match status" value="1"/>
</dbReference>
<dbReference type="PROSITE" id="PS50041">
    <property type="entry name" value="C_TYPE_LECTIN_2"/>
    <property type="match status" value="1"/>
</dbReference>
<keyword evidence="2" id="KW-0472">Membrane</keyword>
<feature type="transmembrane region" description="Helical" evidence="2">
    <location>
        <begin position="256"/>
        <end position="281"/>
    </location>
</feature>
<reference evidence="5" key="1">
    <citation type="submission" date="2021-02" db="EMBL/GenBank/DDBJ databases">
        <authorList>
            <person name="Nowell W R."/>
        </authorList>
    </citation>
    <scope>NUCLEOTIDE SEQUENCE</scope>
</reference>
<evidence type="ECO:0000313" key="5">
    <source>
        <dbReference type="EMBL" id="CAF0768891.1"/>
    </source>
</evidence>
<dbReference type="EMBL" id="CAJNOG010000019">
    <property type="protein sequence ID" value="CAF0768891.1"/>
    <property type="molecule type" value="Genomic_DNA"/>
</dbReference>
<accession>A0A813QKN6</accession>
<sequence>MLSKLTLLIFLFNIIYIEQVTTQCSTYFPDSNDTDFCFYYKKNSFSWSDAYNQCMTKTDDGLLIQIFSTKQFNSLKNANIDGSSLIWLGANNFATFRDSNWHWLDGSAVDASVIPWCPDSTYETAIGAYCAAYDITLQCVTNYLCSSLLPAPCVPAFFEKFQATNAINTQAKINLITRIATTNICVISSGGVYANWWTYSVLLLNWFILFCFSLYLCNHFILSKNIILLTIAIVILSFILILIYAILWGIQYQDIIQIPLAIVIIGCLATLCLLIVLLIILSNRTRVQRFIACMVLLLITIVVECFLMLGLILCIAYCSGYITLAPTSLEKDVTASLLSSLIASVSILFYTGILYLLENNGLDRVHAAVPVTTNVMPLTTTHPNLGVRPSNSNVQTNNHRPSPAAPVKKVEQVERATSPVDDRILQEFYSDRPKDVHQYNLEGRQYVVYEATSFTDIDTYRRELTQAMLLQEQQGLREAIDHAKGSIHASTLAEEIDQAQELALKLM</sequence>
<organism evidence="5 6">
    <name type="scientific">Adineta steineri</name>
    <dbReference type="NCBI Taxonomy" id="433720"/>
    <lineage>
        <taxon>Eukaryota</taxon>
        <taxon>Metazoa</taxon>
        <taxon>Spiralia</taxon>
        <taxon>Gnathifera</taxon>
        <taxon>Rotifera</taxon>
        <taxon>Eurotatoria</taxon>
        <taxon>Bdelloidea</taxon>
        <taxon>Adinetida</taxon>
        <taxon>Adinetidae</taxon>
        <taxon>Adineta</taxon>
    </lineage>
</organism>
<evidence type="ECO:0000259" key="4">
    <source>
        <dbReference type="PROSITE" id="PS50041"/>
    </source>
</evidence>